<dbReference type="SUPFAM" id="SSF52374">
    <property type="entry name" value="Nucleotidylyl transferase"/>
    <property type="match status" value="1"/>
</dbReference>
<keyword evidence="5 10" id="KW-0547">Nucleotide-binding</keyword>
<keyword evidence="3 10" id="KW-0963">Cytoplasm</keyword>
<name>A0A3S9V299_9BACL</name>
<keyword evidence="4 10" id="KW-0436">Ligase</keyword>
<evidence type="ECO:0000313" key="14">
    <source>
        <dbReference type="EMBL" id="AZS16497.1"/>
    </source>
</evidence>
<dbReference type="GO" id="GO:0006420">
    <property type="term" value="P:arginyl-tRNA aminoacylation"/>
    <property type="evidence" value="ECO:0007669"/>
    <property type="project" value="UniProtKB-UniRule"/>
</dbReference>
<dbReference type="InterPro" id="IPR005148">
    <property type="entry name" value="Arg-tRNA-synth_N"/>
</dbReference>
<dbReference type="InterPro" id="IPR009080">
    <property type="entry name" value="tRNAsynth_Ia_anticodon-bd"/>
</dbReference>
<dbReference type="Pfam" id="PF00750">
    <property type="entry name" value="tRNA-synt_1d"/>
    <property type="match status" value="1"/>
</dbReference>
<dbReference type="InterPro" id="IPR001412">
    <property type="entry name" value="aa-tRNA-synth_I_CS"/>
</dbReference>
<dbReference type="HAMAP" id="MF_00123">
    <property type="entry name" value="Arg_tRNA_synth"/>
    <property type="match status" value="1"/>
</dbReference>
<dbReference type="Gene3D" id="3.30.1360.70">
    <property type="entry name" value="Arginyl tRNA synthetase N-terminal domain"/>
    <property type="match status" value="1"/>
</dbReference>
<feature type="domain" description="Arginyl tRNA synthetase N-terminal" evidence="13">
    <location>
        <begin position="2"/>
        <end position="89"/>
    </location>
</feature>
<dbReference type="PRINTS" id="PR01038">
    <property type="entry name" value="TRNASYNTHARG"/>
</dbReference>
<gene>
    <name evidence="10" type="primary">argS</name>
    <name evidence="14" type="ORF">EI981_19935</name>
</gene>
<dbReference type="GO" id="GO:0005737">
    <property type="term" value="C:cytoplasm"/>
    <property type="evidence" value="ECO:0007669"/>
    <property type="project" value="UniProtKB-SubCell"/>
</dbReference>
<keyword evidence="15" id="KW-1185">Reference proteome</keyword>
<accession>A0A3S9V299</accession>
<dbReference type="SMART" id="SM00836">
    <property type="entry name" value="DALR_1"/>
    <property type="match status" value="1"/>
</dbReference>
<keyword evidence="8 10" id="KW-0030">Aminoacyl-tRNA synthetase</keyword>
<evidence type="ECO:0000256" key="9">
    <source>
        <dbReference type="ARBA" id="ARBA00049339"/>
    </source>
</evidence>
<evidence type="ECO:0000256" key="4">
    <source>
        <dbReference type="ARBA" id="ARBA00022598"/>
    </source>
</evidence>
<dbReference type="Proteomes" id="UP000270678">
    <property type="component" value="Chromosome"/>
</dbReference>
<dbReference type="Gene3D" id="1.10.730.10">
    <property type="entry name" value="Isoleucyl-tRNA Synthetase, Domain 1"/>
    <property type="match status" value="1"/>
</dbReference>
<protein>
    <recommendedName>
        <fullName evidence="10">Arginine--tRNA ligase</fullName>
        <ecNumber evidence="10">6.1.1.19</ecNumber>
    </recommendedName>
    <alternativeName>
        <fullName evidence="10">Arginyl-tRNA synthetase</fullName>
        <shortName evidence="10">ArgRS</shortName>
    </alternativeName>
</protein>
<evidence type="ECO:0000256" key="10">
    <source>
        <dbReference type="HAMAP-Rule" id="MF_00123"/>
    </source>
</evidence>
<organism evidence="14 15">
    <name type="scientific">Paenibacillus lutimineralis</name>
    <dbReference type="NCBI Taxonomy" id="2707005"/>
    <lineage>
        <taxon>Bacteria</taxon>
        <taxon>Bacillati</taxon>
        <taxon>Bacillota</taxon>
        <taxon>Bacilli</taxon>
        <taxon>Bacillales</taxon>
        <taxon>Paenibacillaceae</taxon>
        <taxon>Paenibacillus</taxon>
    </lineage>
</organism>
<dbReference type="InterPro" id="IPR008909">
    <property type="entry name" value="DALR_anticod-bd"/>
</dbReference>
<dbReference type="InterPro" id="IPR036695">
    <property type="entry name" value="Arg-tRNA-synth_N_sf"/>
</dbReference>
<dbReference type="Pfam" id="PF05746">
    <property type="entry name" value="DALR_1"/>
    <property type="match status" value="1"/>
</dbReference>
<dbReference type="InterPro" id="IPR035684">
    <property type="entry name" value="ArgRS_core"/>
</dbReference>
<dbReference type="PROSITE" id="PS00178">
    <property type="entry name" value="AA_TRNA_LIGASE_I"/>
    <property type="match status" value="1"/>
</dbReference>
<dbReference type="CDD" id="cd00671">
    <property type="entry name" value="ArgRS_core"/>
    <property type="match status" value="1"/>
</dbReference>
<dbReference type="AlphaFoldDB" id="A0A3S9V299"/>
<evidence type="ECO:0000256" key="11">
    <source>
        <dbReference type="RuleBase" id="RU363038"/>
    </source>
</evidence>
<dbReference type="InterPro" id="IPR014729">
    <property type="entry name" value="Rossmann-like_a/b/a_fold"/>
</dbReference>
<keyword evidence="6 10" id="KW-0067">ATP-binding</keyword>
<dbReference type="SUPFAM" id="SSF55190">
    <property type="entry name" value="Arginyl-tRNA synthetase (ArgRS), N-terminal 'additional' domain"/>
    <property type="match status" value="1"/>
</dbReference>
<comment type="similarity">
    <text evidence="2 10 11">Belongs to the class-I aminoacyl-tRNA synthetase family.</text>
</comment>
<dbReference type="RefSeq" id="WP_127001154.1">
    <property type="nucleotide sequence ID" value="NZ_CP034346.1"/>
</dbReference>
<sequence length="583" mass="65918">MDMAKSKIAQWISELLTDTPAQEIIAMLEYPKEESLGDLSLPCFKLSKKLRKSPMQIATELKETLEAKAAGDEFIDRIEAVSGYLNLFLKQSYLAGNVVLTILNAGERYGSRDIGTGKTIVIDFSSPNIAKPFHVGHLRSTVIGNALYRIHSFLGYQSIGINHLGDWGTQFGKLIVAYRLWGDEARLEEGAIDELLGLYVKFHEEAERDPGLEDEARACFLKMEQGDGEMLALWQRFVDISLAEFQKIYDLLGVEFDYFTGESFYNDKMEPVIQELKDKQLLEEDEGAWLVRLDQYNMAPALMLKKDGSTLYHTRDVTAALYRKQTYSFDKALYVTDYAQNLHFAQLFKVVGLMGYDWPENEMIHVPFGRVTLEGMSLSTRKGNVVKLEEVLEQTIKKVKEIIEVKNPQLQNKDEVARQVGVGAVIFNDLSANRIKDIVFSWDDVLSFEGETGPYAQYCYARTCSVLRKAVGDQLPGKARVDASLLAEQFDPTKLQHPTEIAILKELALFPERTVQAAAKLEPSIVTRYLIDLAQAFNRFYHDCPILVEDEKLRAARLALVKCVQITLKNGFSLIGLQAPEEM</sequence>
<dbReference type="EMBL" id="CP034346">
    <property type="protein sequence ID" value="AZS16497.1"/>
    <property type="molecule type" value="Genomic_DNA"/>
</dbReference>
<evidence type="ECO:0000259" key="13">
    <source>
        <dbReference type="SMART" id="SM01016"/>
    </source>
</evidence>
<evidence type="ECO:0000256" key="1">
    <source>
        <dbReference type="ARBA" id="ARBA00004496"/>
    </source>
</evidence>
<dbReference type="PANTHER" id="PTHR11956:SF5">
    <property type="entry name" value="ARGININE--TRNA LIGASE, CYTOPLASMIC"/>
    <property type="match status" value="1"/>
</dbReference>
<evidence type="ECO:0000256" key="2">
    <source>
        <dbReference type="ARBA" id="ARBA00005594"/>
    </source>
</evidence>
<dbReference type="SUPFAM" id="SSF47323">
    <property type="entry name" value="Anticodon-binding domain of a subclass of class I aminoacyl-tRNA synthetases"/>
    <property type="match status" value="1"/>
</dbReference>
<evidence type="ECO:0000313" key="15">
    <source>
        <dbReference type="Proteomes" id="UP000270678"/>
    </source>
</evidence>
<comment type="subcellular location">
    <subcellularLocation>
        <location evidence="1 10">Cytoplasm</location>
    </subcellularLocation>
</comment>
<evidence type="ECO:0000256" key="7">
    <source>
        <dbReference type="ARBA" id="ARBA00022917"/>
    </source>
</evidence>
<dbReference type="SMART" id="SM01016">
    <property type="entry name" value="Arg_tRNA_synt_N"/>
    <property type="match status" value="1"/>
</dbReference>
<dbReference type="Pfam" id="PF03485">
    <property type="entry name" value="Arg_tRNA_synt_N"/>
    <property type="match status" value="1"/>
</dbReference>
<feature type="domain" description="DALR anticodon binding" evidence="12">
    <location>
        <begin position="456"/>
        <end position="583"/>
    </location>
</feature>
<dbReference type="FunFam" id="1.10.730.10:FF:000008">
    <property type="entry name" value="Arginine--tRNA ligase"/>
    <property type="match status" value="1"/>
</dbReference>
<feature type="short sequence motif" description="'HIGH' region" evidence="10">
    <location>
        <begin position="127"/>
        <end position="137"/>
    </location>
</feature>
<evidence type="ECO:0000256" key="6">
    <source>
        <dbReference type="ARBA" id="ARBA00022840"/>
    </source>
</evidence>
<dbReference type="GO" id="GO:0004814">
    <property type="term" value="F:arginine-tRNA ligase activity"/>
    <property type="evidence" value="ECO:0007669"/>
    <property type="project" value="UniProtKB-UniRule"/>
</dbReference>
<dbReference type="EC" id="6.1.1.19" evidence="10"/>
<dbReference type="OrthoDB" id="9805987at2"/>
<dbReference type="Gene3D" id="3.40.50.620">
    <property type="entry name" value="HUPs"/>
    <property type="match status" value="1"/>
</dbReference>
<dbReference type="PANTHER" id="PTHR11956">
    <property type="entry name" value="ARGINYL-TRNA SYNTHETASE"/>
    <property type="match status" value="1"/>
</dbReference>
<evidence type="ECO:0000259" key="12">
    <source>
        <dbReference type="SMART" id="SM00836"/>
    </source>
</evidence>
<comment type="catalytic activity">
    <reaction evidence="9 10">
        <text>tRNA(Arg) + L-arginine + ATP = L-arginyl-tRNA(Arg) + AMP + diphosphate</text>
        <dbReference type="Rhea" id="RHEA:20301"/>
        <dbReference type="Rhea" id="RHEA-COMP:9658"/>
        <dbReference type="Rhea" id="RHEA-COMP:9673"/>
        <dbReference type="ChEBI" id="CHEBI:30616"/>
        <dbReference type="ChEBI" id="CHEBI:32682"/>
        <dbReference type="ChEBI" id="CHEBI:33019"/>
        <dbReference type="ChEBI" id="CHEBI:78442"/>
        <dbReference type="ChEBI" id="CHEBI:78513"/>
        <dbReference type="ChEBI" id="CHEBI:456215"/>
        <dbReference type="EC" id="6.1.1.19"/>
    </reaction>
</comment>
<dbReference type="NCBIfam" id="TIGR00456">
    <property type="entry name" value="argS"/>
    <property type="match status" value="1"/>
</dbReference>
<reference evidence="15" key="1">
    <citation type="submission" date="2018-12" db="EMBL/GenBank/DDBJ databases">
        <title>Complete genome sequence of Paenibacillus sp. MBLB1234.</title>
        <authorList>
            <person name="Nam Y.-D."/>
            <person name="Kang J."/>
            <person name="Chung W.-H."/>
            <person name="Park Y.S."/>
        </authorList>
    </citation>
    <scope>NUCLEOTIDE SEQUENCE [LARGE SCALE GENOMIC DNA]</scope>
    <source>
        <strain evidence="15">MBLB1234</strain>
    </source>
</reference>
<dbReference type="CDD" id="cd07956">
    <property type="entry name" value="Anticodon_Ia_Arg"/>
    <property type="match status" value="1"/>
</dbReference>
<evidence type="ECO:0000256" key="8">
    <source>
        <dbReference type="ARBA" id="ARBA00023146"/>
    </source>
</evidence>
<evidence type="ECO:0000256" key="5">
    <source>
        <dbReference type="ARBA" id="ARBA00022741"/>
    </source>
</evidence>
<evidence type="ECO:0000256" key="3">
    <source>
        <dbReference type="ARBA" id="ARBA00022490"/>
    </source>
</evidence>
<dbReference type="InterPro" id="IPR001278">
    <property type="entry name" value="Arg-tRNA-ligase"/>
</dbReference>
<comment type="subunit">
    <text evidence="10">Monomer.</text>
</comment>
<dbReference type="FunFam" id="3.40.50.620:FF:000116">
    <property type="entry name" value="Arginine--tRNA ligase"/>
    <property type="match status" value="1"/>
</dbReference>
<proteinExistence type="inferred from homology"/>
<dbReference type="GO" id="GO:0005524">
    <property type="term" value="F:ATP binding"/>
    <property type="evidence" value="ECO:0007669"/>
    <property type="project" value="UniProtKB-UniRule"/>
</dbReference>
<keyword evidence="7 10" id="KW-0648">Protein biosynthesis</keyword>
<dbReference type="KEGG" id="plut:EI981_19935"/>